<gene>
    <name evidence="1" type="ORF">DEO72_LG10g2171</name>
</gene>
<reference evidence="1 2" key="1">
    <citation type="submission" date="2019-04" db="EMBL/GenBank/DDBJ databases">
        <title>An improved genome assembly and genetic linkage map for asparagus bean, Vigna unguiculata ssp. sesquipedialis.</title>
        <authorList>
            <person name="Xia Q."/>
            <person name="Zhang R."/>
            <person name="Dong Y."/>
        </authorList>
    </citation>
    <scope>NUCLEOTIDE SEQUENCE [LARGE SCALE GENOMIC DNA]</scope>
    <source>
        <tissue evidence="1">Leaf</tissue>
    </source>
</reference>
<evidence type="ECO:0000313" key="1">
    <source>
        <dbReference type="EMBL" id="QCE10938.1"/>
    </source>
</evidence>
<proteinExistence type="predicted"/>
<accession>A0A4D6NC99</accession>
<evidence type="ECO:0000313" key="2">
    <source>
        <dbReference type="Proteomes" id="UP000501690"/>
    </source>
</evidence>
<dbReference type="Proteomes" id="UP000501690">
    <property type="component" value="Linkage Group LG10"/>
</dbReference>
<dbReference type="AlphaFoldDB" id="A0A4D6NC99"/>
<protein>
    <submittedName>
        <fullName evidence="1">Uncharacterized protein</fullName>
    </submittedName>
</protein>
<organism evidence="1 2">
    <name type="scientific">Vigna unguiculata</name>
    <name type="common">Cowpea</name>
    <dbReference type="NCBI Taxonomy" id="3917"/>
    <lineage>
        <taxon>Eukaryota</taxon>
        <taxon>Viridiplantae</taxon>
        <taxon>Streptophyta</taxon>
        <taxon>Embryophyta</taxon>
        <taxon>Tracheophyta</taxon>
        <taxon>Spermatophyta</taxon>
        <taxon>Magnoliopsida</taxon>
        <taxon>eudicotyledons</taxon>
        <taxon>Gunneridae</taxon>
        <taxon>Pentapetalae</taxon>
        <taxon>rosids</taxon>
        <taxon>fabids</taxon>
        <taxon>Fabales</taxon>
        <taxon>Fabaceae</taxon>
        <taxon>Papilionoideae</taxon>
        <taxon>50 kb inversion clade</taxon>
        <taxon>NPAAA clade</taxon>
        <taxon>indigoferoid/millettioid clade</taxon>
        <taxon>Phaseoleae</taxon>
        <taxon>Vigna</taxon>
    </lineage>
</organism>
<keyword evidence="2" id="KW-1185">Reference proteome</keyword>
<name>A0A4D6NC99_VIGUN</name>
<sequence length="59" mass="6451">MTGKNMVGLKIETTQTWINHKRVKKPKLARNQEDEPTLAENSCGLPATQVTCAIGNAIT</sequence>
<dbReference type="EMBL" id="CP039354">
    <property type="protein sequence ID" value="QCE10938.1"/>
    <property type="molecule type" value="Genomic_DNA"/>
</dbReference>